<name>A0A813X9G5_9BILA</name>
<protein>
    <submittedName>
        <fullName evidence="1">Uncharacterized protein</fullName>
    </submittedName>
</protein>
<reference evidence="1" key="1">
    <citation type="submission" date="2021-02" db="EMBL/GenBank/DDBJ databases">
        <authorList>
            <person name="Nowell W R."/>
        </authorList>
    </citation>
    <scope>NUCLEOTIDE SEQUENCE</scope>
</reference>
<evidence type="ECO:0000313" key="2">
    <source>
        <dbReference type="Proteomes" id="UP000663891"/>
    </source>
</evidence>
<evidence type="ECO:0000313" key="1">
    <source>
        <dbReference type="EMBL" id="CAF0872639.1"/>
    </source>
</evidence>
<accession>A0A813X9G5</accession>
<comment type="caution">
    <text evidence="1">The sequence shown here is derived from an EMBL/GenBank/DDBJ whole genome shotgun (WGS) entry which is preliminary data.</text>
</comment>
<gene>
    <name evidence="1" type="ORF">VCS650_LOCUS7805</name>
</gene>
<dbReference type="AlphaFoldDB" id="A0A813X9G5"/>
<dbReference type="EMBL" id="CAJNON010000051">
    <property type="protein sequence ID" value="CAF0872639.1"/>
    <property type="molecule type" value="Genomic_DNA"/>
</dbReference>
<dbReference type="OrthoDB" id="2017365at2759"/>
<sequence length="99" mass="11667">MLIGPLQWYFLFGFIQNEFRTPVDLKFRPELDSTQAIIERFYINDPNKNLLDQPDFYSDAQQLIDKYISKHPPHTQNTAYQVDHLYGMSITGEVLIETI</sequence>
<dbReference type="Proteomes" id="UP000663891">
    <property type="component" value="Unassembled WGS sequence"/>
</dbReference>
<proteinExistence type="predicted"/>
<organism evidence="1 2">
    <name type="scientific">Adineta steineri</name>
    <dbReference type="NCBI Taxonomy" id="433720"/>
    <lineage>
        <taxon>Eukaryota</taxon>
        <taxon>Metazoa</taxon>
        <taxon>Spiralia</taxon>
        <taxon>Gnathifera</taxon>
        <taxon>Rotifera</taxon>
        <taxon>Eurotatoria</taxon>
        <taxon>Bdelloidea</taxon>
        <taxon>Adinetida</taxon>
        <taxon>Adinetidae</taxon>
        <taxon>Adineta</taxon>
    </lineage>
</organism>